<keyword evidence="1 5" id="KW-0596">Phosphopantetheine</keyword>
<dbReference type="Gene3D" id="1.10.1200.10">
    <property type="entry name" value="ACP-like"/>
    <property type="match status" value="1"/>
</dbReference>
<dbReference type="HAMAP" id="MF_00565">
    <property type="entry name" value="DltC"/>
    <property type="match status" value="1"/>
</dbReference>
<keyword evidence="4 5" id="KW-0961">Cell wall biogenesis/degradation</keyword>
<dbReference type="Pfam" id="PF00550">
    <property type="entry name" value="PP-binding"/>
    <property type="match status" value="1"/>
</dbReference>
<evidence type="ECO:0000256" key="5">
    <source>
        <dbReference type="HAMAP-Rule" id="MF_00565"/>
    </source>
</evidence>
<gene>
    <name evidence="5" type="primary">dltC</name>
    <name evidence="7" type="ORF">IV74_GL002385</name>
</gene>
<keyword evidence="2 5" id="KW-0963">Cytoplasm</keyword>
<dbReference type="PROSITE" id="PS50075">
    <property type="entry name" value="CARRIER"/>
    <property type="match status" value="1"/>
</dbReference>
<dbReference type="NCBIfam" id="NF003464">
    <property type="entry name" value="PRK05087.1"/>
    <property type="match status" value="1"/>
</dbReference>
<evidence type="ECO:0000256" key="1">
    <source>
        <dbReference type="ARBA" id="ARBA00022450"/>
    </source>
</evidence>
<reference evidence="7 8" key="1">
    <citation type="journal article" date="2015" name="Genome Announc.">
        <title>Expanding the biotechnology potential of lactobacilli through comparative genomics of 213 strains and associated genera.</title>
        <authorList>
            <person name="Sun Z."/>
            <person name="Harris H.M."/>
            <person name="McCann A."/>
            <person name="Guo C."/>
            <person name="Argimon S."/>
            <person name="Zhang W."/>
            <person name="Yang X."/>
            <person name="Jeffery I.B."/>
            <person name="Cooney J.C."/>
            <person name="Kagawa T.F."/>
            <person name="Liu W."/>
            <person name="Song Y."/>
            <person name="Salvetti E."/>
            <person name="Wrobel A."/>
            <person name="Rasinkangas P."/>
            <person name="Parkhill J."/>
            <person name="Rea M.C."/>
            <person name="O'Sullivan O."/>
            <person name="Ritari J."/>
            <person name="Douillard F.P."/>
            <person name="Paul Ross R."/>
            <person name="Yang R."/>
            <person name="Briner A.E."/>
            <person name="Felis G.E."/>
            <person name="de Vos W.M."/>
            <person name="Barrangou R."/>
            <person name="Klaenhammer T.R."/>
            <person name="Caufield P.W."/>
            <person name="Cui Y."/>
            <person name="Zhang H."/>
            <person name="O'Toole P.W."/>
        </authorList>
    </citation>
    <scope>NUCLEOTIDE SEQUENCE [LARGE SCALE GENOMIC DNA]</scope>
    <source>
        <strain evidence="7 8">DSM 20623</strain>
    </source>
</reference>
<comment type="function">
    <text evidence="5">Carrier protein involved in the D-alanylation of lipoteichoic acid (LTA). The loading of thioester-linked D-alanine onto DltC is catalyzed by D-alanine--D-alanyl carrier protein ligase DltA. The DltC-carried D-alanyl group is further transferred to cell membrane phosphatidylglycerol (PG) by forming an ester bond, probably catalyzed by DltD. D-alanylation of LTA plays an important role in modulating the properties of the cell wall in Gram-positive bacteria, influencing the net charge of the cell wall.</text>
</comment>
<dbReference type="Proteomes" id="UP000051658">
    <property type="component" value="Unassembled WGS sequence"/>
</dbReference>
<sequence>MNTKEEVLDLLEELTGTDEVKENLDMNLFDEGVLDSLGTVQLLIEVEARFGVSVPVSEFDRAEWATPNLISQKIESLM</sequence>
<comment type="similarity">
    <text evidence="5">Belongs to the DltC family.</text>
</comment>
<evidence type="ECO:0000313" key="7">
    <source>
        <dbReference type="EMBL" id="KRN54797.1"/>
    </source>
</evidence>
<name>A0A0R2HZ39_CARDV</name>
<organism evidence="7 8">
    <name type="scientific">Carnobacterium divergens DSM 20623</name>
    <dbReference type="NCBI Taxonomy" id="1449336"/>
    <lineage>
        <taxon>Bacteria</taxon>
        <taxon>Bacillati</taxon>
        <taxon>Bacillota</taxon>
        <taxon>Bacilli</taxon>
        <taxon>Lactobacillales</taxon>
        <taxon>Carnobacteriaceae</taxon>
        <taxon>Carnobacterium</taxon>
    </lineage>
</organism>
<dbReference type="UniPathway" id="UPA00556"/>
<dbReference type="GO" id="GO:0071555">
    <property type="term" value="P:cell wall organization"/>
    <property type="evidence" value="ECO:0007669"/>
    <property type="project" value="UniProtKB-KW"/>
</dbReference>
<evidence type="ECO:0000313" key="8">
    <source>
        <dbReference type="Proteomes" id="UP000051658"/>
    </source>
</evidence>
<accession>A0A0R2HZ39</accession>
<comment type="caution">
    <text evidence="7">The sequence shown here is derived from an EMBL/GenBank/DDBJ whole genome shotgun (WGS) entry which is preliminary data.</text>
</comment>
<dbReference type="GeneID" id="89589374"/>
<comment type="pathway">
    <text evidence="5">Cell wall biogenesis; lipoteichoic acid biosynthesis.</text>
</comment>
<dbReference type="eggNOG" id="COG0236">
    <property type="taxonomic scope" value="Bacteria"/>
</dbReference>
<dbReference type="GO" id="GO:0070395">
    <property type="term" value="P:lipoteichoic acid biosynthetic process"/>
    <property type="evidence" value="ECO:0007669"/>
    <property type="project" value="UniProtKB-UniRule"/>
</dbReference>
<keyword evidence="3 5" id="KW-0597">Phosphoprotein</keyword>
<protein>
    <recommendedName>
        <fullName evidence="5">D-alanyl carrier protein</fullName>
        <shortName evidence="5">DCP</shortName>
    </recommendedName>
    <alternativeName>
        <fullName evidence="5">D-alanine--poly(phosphoribitol) ligase subunit 2</fullName>
    </alternativeName>
</protein>
<comment type="PTM">
    <text evidence="5">4'-phosphopantetheine is transferred from CoA to a specific serine of apo-DCP.</text>
</comment>
<dbReference type="PATRIC" id="fig|1449336.4.peg.2423"/>
<dbReference type="SUPFAM" id="SSF47336">
    <property type="entry name" value="ACP-like"/>
    <property type="match status" value="1"/>
</dbReference>
<keyword evidence="8" id="KW-1185">Reference proteome</keyword>
<dbReference type="GO" id="GO:0036370">
    <property type="term" value="F:D-alanyl carrier activity"/>
    <property type="evidence" value="ECO:0007669"/>
    <property type="project" value="UniProtKB-UniRule"/>
</dbReference>
<dbReference type="EMBL" id="JQBS01000035">
    <property type="protein sequence ID" value="KRN54797.1"/>
    <property type="molecule type" value="Genomic_DNA"/>
</dbReference>
<dbReference type="GO" id="GO:0005737">
    <property type="term" value="C:cytoplasm"/>
    <property type="evidence" value="ECO:0007669"/>
    <property type="project" value="UniProtKB-SubCell"/>
</dbReference>
<proteinExistence type="inferred from homology"/>
<dbReference type="AlphaFoldDB" id="A0A0R2HZ39"/>
<evidence type="ECO:0000256" key="2">
    <source>
        <dbReference type="ARBA" id="ARBA00022490"/>
    </source>
</evidence>
<dbReference type="InterPro" id="IPR003230">
    <property type="entry name" value="DltC"/>
</dbReference>
<evidence type="ECO:0000256" key="3">
    <source>
        <dbReference type="ARBA" id="ARBA00022553"/>
    </source>
</evidence>
<comment type="subcellular location">
    <subcellularLocation>
        <location evidence="5">Cytoplasm</location>
    </subcellularLocation>
</comment>
<dbReference type="RefSeq" id="WP_034568740.1">
    <property type="nucleotide sequence ID" value="NZ_JQBS01000035.1"/>
</dbReference>
<feature type="domain" description="Carrier" evidence="6">
    <location>
        <begin position="1"/>
        <end position="78"/>
    </location>
</feature>
<dbReference type="NCBIfam" id="TIGR01688">
    <property type="entry name" value="dltC"/>
    <property type="match status" value="1"/>
</dbReference>
<dbReference type="InterPro" id="IPR009081">
    <property type="entry name" value="PP-bd_ACP"/>
</dbReference>
<dbReference type="InterPro" id="IPR036736">
    <property type="entry name" value="ACP-like_sf"/>
</dbReference>
<evidence type="ECO:0000259" key="6">
    <source>
        <dbReference type="PROSITE" id="PS50075"/>
    </source>
</evidence>
<evidence type="ECO:0000256" key="4">
    <source>
        <dbReference type="ARBA" id="ARBA00023316"/>
    </source>
</evidence>
<feature type="modified residue" description="O-(pantetheine 4'-phosphoryl)serine" evidence="5">
    <location>
        <position position="36"/>
    </location>
</feature>